<dbReference type="InterPro" id="IPR051051">
    <property type="entry name" value="E3_ubiq-ligase_TRIM/RNF"/>
</dbReference>
<evidence type="ECO:0000313" key="6">
    <source>
        <dbReference type="Ensembl" id="ENSPLAP00000005386.1"/>
    </source>
</evidence>
<dbReference type="PROSITE" id="PS50089">
    <property type="entry name" value="ZF_RING_2"/>
    <property type="match status" value="1"/>
</dbReference>
<sequence length="82" mass="9642">MRICFNNKREINLYVYCEICFDLLKYPVTIPCGHNFCINCIKAHWDEEEETGTNSCPQCWKTFNPSVLMNQCTVYSCSNPFE</sequence>
<dbReference type="PROSITE" id="PS00518">
    <property type="entry name" value="ZF_RING_1"/>
    <property type="match status" value="1"/>
</dbReference>
<dbReference type="InterPro" id="IPR017907">
    <property type="entry name" value="Znf_RING_CS"/>
</dbReference>
<dbReference type="STRING" id="48699.ENSPLAP00000005386"/>
<keyword evidence="2 4" id="KW-0863">Zinc-finger</keyword>
<dbReference type="Gene3D" id="3.30.40.10">
    <property type="entry name" value="Zinc/RING finger domain, C3HC4 (zinc finger)"/>
    <property type="match status" value="1"/>
</dbReference>
<evidence type="ECO:0000313" key="7">
    <source>
        <dbReference type="Proteomes" id="UP000261500"/>
    </source>
</evidence>
<dbReference type="PANTHER" id="PTHR25465">
    <property type="entry name" value="B-BOX DOMAIN CONTAINING"/>
    <property type="match status" value="1"/>
</dbReference>
<evidence type="ECO:0000256" key="1">
    <source>
        <dbReference type="ARBA" id="ARBA00022723"/>
    </source>
</evidence>
<keyword evidence="3" id="KW-0862">Zinc</keyword>
<dbReference type="PANTHER" id="PTHR25465:SF14">
    <property type="entry name" value="E3 UBIQUITIN-PROTEIN LIGASE TRIM65"/>
    <property type="match status" value="1"/>
</dbReference>
<proteinExistence type="predicted"/>
<keyword evidence="7" id="KW-1185">Reference proteome</keyword>
<feature type="domain" description="RING-type" evidence="5">
    <location>
        <begin position="17"/>
        <end position="59"/>
    </location>
</feature>
<accession>A0A3B3TYG3</accession>
<dbReference type="GeneTree" id="ENSGT01130000280432"/>
<dbReference type="Pfam" id="PF15227">
    <property type="entry name" value="zf-C3HC4_4"/>
    <property type="match status" value="1"/>
</dbReference>
<reference evidence="6" key="2">
    <citation type="submission" date="2025-09" db="UniProtKB">
        <authorList>
            <consortium name="Ensembl"/>
        </authorList>
    </citation>
    <scope>IDENTIFICATION</scope>
</reference>
<evidence type="ECO:0000256" key="4">
    <source>
        <dbReference type="PROSITE-ProRule" id="PRU00175"/>
    </source>
</evidence>
<dbReference type="SUPFAM" id="SSF57850">
    <property type="entry name" value="RING/U-box"/>
    <property type="match status" value="1"/>
</dbReference>
<dbReference type="Ensembl" id="ENSPLAT00000008038.1">
    <property type="protein sequence ID" value="ENSPLAP00000005386.1"/>
    <property type="gene ID" value="ENSPLAG00000007285.1"/>
</dbReference>
<dbReference type="InterPro" id="IPR001841">
    <property type="entry name" value="Znf_RING"/>
</dbReference>
<dbReference type="AlphaFoldDB" id="A0A3B3TYG3"/>
<evidence type="ECO:0000256" key="3">
    <source>
        <dbReference type="ARBA" id="ARBA00022833"/>
    </source>
</evidence>
<evidence type="ECO:0000256" key="2">
    <source>
        <dbReference type="ARBA" id="ARBA00022771"/>
    </source>
</evidence>
<dbReference type="SMART" id="SM00184">
    <property type="entry name" value="RING"/>
    <property type="match status" value="1"/>
</dbReference>
<dbReference type="InterPro" id="IPR013083">
    <property type="entry name" value="Znf_RING/FYVE/PHD"/>
</dbReference>
<name>A0A3B3TYG3_9TELE</name>
<reference evidence="6" key="1">
    <citation type="submission" date="2025-08" db="UniProtKB">
        <authorList>
            <consortium name="Ensembl"/>
        </authorList>
    </citation>
    <scope>IDENTIFICATION</scope>
</reference>
<evidence type="ECO:0000259" key="5">
    <source>
        <dbReference type="PROSITE" id="PS50089"/>
    </source>
</evidence>
<protein>
    <recommendedName>
        <fullName evidence="5">RING-type domain-containing protein</fullName>
    </recommendedName>
</protein>
<dbReference type="GO" id="GO:0008270">
    <property type="term" value="F:zinc ion binding"/>
    <property type="evidence" value="ECO:0007669"/>
    <property type="project" value="UniProtKB-KW"/>
</dbReference>
<keyword evidence="1" id="KW-0479">Metal-binding</keyword>
<organism evidence="6 7">
    <name type="scientific">Poecilia latipinna</name>
    <name type="common">sailfin molly</name>
    <dbReference type="NCBI Taxonomy" id="48699"/>
    <lineage>
        <taxon>Eukaryota</taxon>
        <taxon>Metazoa</taxon>
        <taxon>Chordata</taxon>
        <taxon>Craniata</taxon>
        <taxon>Vertebrata</taxon>
        <taxon>Euteleostomi</taxon>
        <taxon>Actinopterygii</taxon>
        <taxon>Neopterygii</taxon>
        <taxon>Teleostei</taxon>
        <taxon>Neoteleostei</taxon>
        <taxon>Acanthomorphata</taxon>
        <taxon>Ovalentaria</taxon>
        <taxon>Atherinomorphae</taxon>
        <taxon>Cyprinodontiformes</taxon>
        <taxon>Poeciliidae</taxon>
        <taxon>Poeciliinae</taxon>
        <taxon>Poecilia</taxon>
    </lineage>
</organism>
<dbReference type="Proteomes" id="UP000261500">
    <property type="component" value="Unplaced"/>
</dbReference>